<sequence>MFSNKAQLQKRTPENGTNRESFLSLLVDEFLHSTSYDGKCQVLANLANFAYDPINYQYIRDVGVLDIFLHVLKNETSHQLLHFAAAGICNLSCDPLNAEYIITQSGLTPLIKLLKLNHNDILADTITTLFYLHNSQTKSEITTAEIIQKIHEIQKSSDKRLANLATIYLQDVCSSEETI</sequence>
<organism evidence="1 2">
    <name type="scientific">Mythimna loreyi</name>
    <dbReference type="NCBI Taxonomy" id="667449"/>
    <lineage>
        <taxon>Eukaryota</taxon>
        <taxon>Metazoa</taxon>
        <taxon>Ecdysozoa</taxon>
        <taxon>Arthropoda</taxon>
        <taxon>Hexapoda</taxon>
        <taxon>Insecta</taxon>
        <taxon>Pterygota</taxon>
        <taxon>Neoptera</taxon>
        <taxon>Endopterygota</taxon>
        <taxon>Lepidoptera</taxon>
        <taxon>Glossata</taxon>
        <taxon>Ditrysia</taxon>
        <taxon>Noctuoidea</taxon>
        <taxon>Noctuidae</taxon>
        <taxon>Noctuinae</taxon>
        <taxon>Hadenini</taxon>
        <taxon>Mythimna</taxon>
    </lineage>
</organism>
<evidence type="ECO:0000313" key="1">
    <source>
        <dbReference type="EMBL" id="KAJ8734895.1"/>
    </source>
</evidence>
<gene>
    <name evidence="1" type="ORF">PYW08_014145</name>
</gene>
<keyword evidence="2" id="KW-1185">Reference proteome</keyword>
<proteinExistence type="predicted"/>
<accession>A0ACC2R6L4</accession>
<protein>
    <submittedName>
        <fullName evidence="1">Uncharacterized protein</fullName>
    </submittedName>
</protein>
<name>A0ACC2R6L4_9NEOP</name>
<dbReference type="Proteomes" id="UP001231649">
    <property type="component" value="Chromosome 5"/>
</dbReference>
<dbReference type="EMBL" id="CM056781">
    <property type="protein sequence ID" value="KAJ8734895.1"/>
    <property type="molecule type" value="Genomic_DNA"/>
</dbReference>
<comment type="caution">
    <text evidence="1">The sequence shown here is derived from an EMBL/GenBank/DDBJ whole genome shotgun (WGS) entry which is preliminary data.</text>
</comment>
<evidence type="ECO:0000313" key="2">
    <source>
        <dbReference type="Proteomes" id="UP001231649"/>
    </source>
</evidence>
<reference evidence="1" key="1">
    <citation type="submission" date="2023-03" db="EMBL/GenBank/DDBJ databases">
        <title>Chromosome-level genomes of two armyworms, Mythimna separata and Mythimna loreyi, provide insights into the biosynthesis and reception of sex pheromones.</title>
        <authorList>
            <person name="Zhao H."/>
        </authorList>
    </citation>
    <scope>NUCLEOTIDE SEQUENCE</scope>
    <source>
        <strain evidence="1">BeijingLab</strain>
    </source>
</reference>